<evidence type="ECO:0000256" key="1">
    <source>
        <dbReference type="ARBA" id="ARBA00022737"/>
    </source>
</evidence>
<evidence type="ECO:0000313" key="7">
    <source>
        <dbReference type="RefSeq" id="XP_031566813.1"/>
    </source>
</evidence>
<feature type="domain" description="K Homology" evidence="4">
    <location>
        <begin position="330"/>
        <end position="400"/>
    </location>
</feature>
<dbReference type="KEGG" id="aten:116301827"/>
<dbReference type="OrthoDB" id="5955963at2759"/>
<dbReference type="Proteomes" id="UP000515163">
    <property type="component" value="Unplaced"/>
</dbReference>
<dbReference type="GO" id="GO:0003723">
    <property type="term" value="F:RNA binding"/>
    <property type="evidence" value="ECO:0007669"/>
    <property type="project" value="UniProtKB-UniRule"/>
</dbReference>
<dbReference type="InterPro" id="IPR004088">
    <property type="entry name" value="KH_dom_type_1"/>
</dbReference>
<dbReference type="PANTHER" id="PTHR10288">
    <property type="entry name" value="KH DOMAIN CONTAINING RNA BINDING PROTEIN"/>
    <property type="match status" value="1"/>
</dbReference>
<dbReference type="Gene3D" id="3.30.1370.10">
    <property type="entry name" value="K Homology domain, type 1"/>
    <property type="match status" value="2"/>
</dbReference>
<name>A0A6P8IJ46_ACTTE</name>
<accession>A0A6P8IJ46</accession>
<dbReference type="AlphaFoldDB" id="A0A6P8IJ46"/>
<feature type="domain" description="K Homology" evidence="4">
    <location>
        <begin position="155"/>
        <end position="248"/>
    </location>
</feature>
<dbReference type="InterPro" id="IPR036612">
    <property type="entry name" value="KH_dom_type_1_sf"/>
</dbReference>
<dbReference type="InterPro" id="IPR004087">
    <property type="entry name" value="KH_dom"/>
</dbReference>
<dbReference type="RefSeq" id="XP_031566813.1">
    <property type="nucleotide sequence ID" value="XM_031710953.1"/>
</dbReference>
<evidence type="ECO:0000313" key="6">
    <source>
        <dbReference type="RefSeq" id="XP_031566812.1"/>
    </source>
</evidence>
<proteinExistence type="predicted"/>
<evidence type="ECO:0000256" key="3">
    <source>
        <dbReference type="SAM" id="MobiDB-lite"/>
    </source>
</evidence>
<feature type="compositionally biased region" description="Polar residues" evidence="3">
    <location>
        <begin position="498"/>
        <end position="510"/>
    </location>
</feature>
<protein>
    <submittedName>
        <fullName evidence="6 7">Insulin-like growth factor 2 mRNA-binding protein 2 isoform X1</fullName>
    </submittedName>
</protein>
<feature type="region of interest" description="Disordered" evidence="3">
    <location>
        <begin position="498"/>
        <end position="527"/>
    </location>
</feature>
<sequence>MDFEGHNDAEGPVPGLPGMQFAEGGMHPEFAYMTPEEGRPDVPGQQGPIDDGREQRNGKPKYRGGRGGRPMKDNDYSIRILIPCKMVGAIIGTSGNKIKKITEATNTSIDIHRKEDRREVDKLVTVRGGPEECSVANMQIHKLMRDETDESLRSNEIEMRLVIHDSHAGRIIGRKGNNLKGIMEETGATSIKVSDGYIDACSGNTGDRMAHSSMLNAGDRIVSIKCLIRKATEDQPEVEEDEALENCRKAELLISSKVHECLKKDMDDLVRSKQLHQPYFHQPLQWHQGMYGNQVAPMLGEPHNSGGMMNMAQYPYPNTCPPFPQLQTQPLIRTRLAIPQKYAGALIGTKGSFCNYMKNLSCATRVHVTPDDKSGERYVEIVGHPFAQYFAQHCVYCKLAEEGYSNSDGELKLRAEVTIPTKGTARTNKDQQTNIVGRIIGKRGQNVKGLEKETRTYVKVATVEDQDGEPKEAIVQIVGSFASSQHAQFRINEIVSQCQQGTSSGSNSPQPGMVSHPPGGKRPPQMS</sequence>
<evidence type="ECO:0000259" key="4">
    <source>
        <dbReference type="SMART" id="SM00322"/>
    </source>
</evidence>
<evidence type="ECO:0000313" key="5">
    <source>
        <dbReference type="Proteomes" id="UP000515163"/>
    </source>
</evidence>
<dbReference type="CDD" id="cd22400">
    <property type="entry name" value="KH-I_IGF2BP_rpt1"/>
    <property type="match status" value="1"/>
</dbReference>
<keyword evidence="1" id="KW-0677">Repeat</keyword>
<feature type="region of interest" description="Disordered" evidence="3">
    <location>
        <begin position="1"/>
        <end position="72"/>
    </location>
</feature>
<evidence type="ECO:0000256" key="2">
    <source>
        <dbReference type="PROSITE-ProRule" id="PRU00117"/>
    </source>
</evidence>
<dbReference type="RefSeq" id="XP_031566814.1">
    <property type="nucleotide sequence ID" value="XM_031710954.1"/>
</dbReference>
<organism evidence="5 8">
    <name type="scientific">Actinia tenebrosa</name>
    <name type="common">Australian red waratah sea anemone</name>
    <dbReference type="NCBI Taxonomy" id="6105"/>
    <lineage>
        <taxon>Eukaryota</taxon>
        <taxon>Metazoa</taxon>
        <taxon>Cnidaria</taxon>
        <taxon>Anthozoa</taxon>
        <taxon>Hexacorallia</taxon>
        <taxon>Actiniaria</taxon>
        <taxon>Actiniidae</taxon>
        <taxon>Actinia</taxon>
    </lineage>
</organism>
<dbReference type="Gene3D" id="3.30.310.210">
    <property type="match status" value="1"/>
</dbReference>
<dbReference type="SMART" id="SM00322">
    <property type="entry name" value="KH"/>
    <property type="match status" value="4"/>
</dbReference>
<feature type="domain" description="K Homology" evidence="4">
    <location>
        <begin position="74"/>
        <end position="145"/>
    </location>
</feature>
<reference evidence="6 7" key="1">
    <citation type="submission" date="2025-04" db="UniProtKB">
        <authorList>
            <consortium name="RefSeq"/>
        </authorList>
    </citation>
    <scope>IDENTIFICATION</scope>
    <source>
        <tissue evidence="6 7">Tentacle</tissue>
    </source>
</reference>
<evidence type="ECO:0000313" key="8">
    <source>
        <dbReference type="RefSeq" id="XP_031566814.1"/>
    </source>
</evidence>
<keyword evidence="5" id="KW-1185">Reference proteome</keyword>
<dbReference type="SUPFAM" id="SSF54791">
    <property type="entry name" value="Eukaryotic type KH-domain (KH-domain type I)"/>
    <property type="match status" value="4"/>
</dbReference>
<dbReference type="Pfam" id="PF00013">
    <property type="entry name" value="KH_1"/>
    <property type="match status" value="4"/>
</dbReference>
<dbReference type="PROSITE" id="PS50084">
    <property type="entry name" value="KH_TYPE_1"/>
    <property type="match status" value="4"/>
</dbReference>
<gene>
    <name evidence="6 7 8" type="primary">LOC116301827</name>
</gene>
<feature type="domain" description="K Homology" evidence="4">
    <location>
        <begin position="411"/>
        <end position="496"/>
    </location>
</feature>
<dbReference type="GeneID" id="116301827"/>
<dbReference type="RefSeq" id="XP_031566812.1">
    <property type="nucleotide sequence ID" value="XM_031710952.1"/>
</dbReference>
<keyword evidence="2" id="KW-0694">RNA-binding</keyword>